<dbReference type="Proteomes" id="UP000436088">
    <property type="component" value="Unassembled WGS sequence"/>
</dbReference>
<feature type="domain" description="RNase H type-1" evidence="1">
    <location>
        <begin position="97"/>
        <end position="215"/>
    </location>
</feature>
<dbReference type="CDD" id="cd06222">
    <property type="entry name" value="RNase_H_like"/>
    <property type="match status" value="1"/>
</dbReference>
<protein>
    <recommendedName>
        <fullName evidence="1">RNase H type-1 domain-containing protein</fullName>
    </recommendedName>
</protein>
<dbReference type="Gene3D" id="3.30.420.10">
    <property type="entry name" value="Ribonuclease H-like superfamily/Ribonuclease H"/>
    <property type="match status" value="1"/>
</dbReference>
<dbReference type="InterPro" id="IPR012337">
    <property type="entry name" value="RNaseH-like_sf"/>
</dbReference>
<organism evidence="2 3">
    <name type="scientific">Hibiscus syriacus</name>
    <name type="common">Rose of Sharon</name>
    <dbReference type="NCBI Taxonomy" id="106335"/>
    <lineage>
        <taxon>Eukaryota</taxon>
        <taxon>Viridiplantae</taxon>
        <taxon>Streptophyta</taxon>
        <taxon>Embryophyta</taxon>
        <taxon>Tracheophyta</taxon>
        <taxon>Spermatophyta</taxon>
        <taxon>Magnoliopsida</taxon>
        <taxon>eudicotyledons</taxon>
        <taxon>Gunneridae</taxon>
        <taxon>Pentapetalae</taxon>
        <taxon>rosids</taxon>
        <taxon>malvids</taxon>
        <taxon>Malvales</taxon>
        <taxon>Malvaceae</taxon>
        <taxon>Malvoideae</taxon>
        <taxon>Hibiscus</taxon>
    </lineage>
</organism>
<dbReference type="SUPFAM" id="SSF53098">
    <property type="entry name" value="Ribonuclease H-like"/>
    <property type="match status" value="1"/>
</dbReference>
<gene>
    <name evidence="2" type="ORF">F3Y22_tig00112264pilonHSYRG00017</name>
</gene>
<sequence length="250" mass="28562">MELSPGEDKFLFPLTFLNGSMLTSHNTGWGHVDYDWRHIFGILIWRLWKQRNNCLPGTNLVYPRNVEVSLDVAKAIKLENTSGNRDLSPRKQKQLPNCDGSIHQPSMEATSEGVIRDNAGRSVVGYHRYIGLCPIYQAELWAVLDGPNVAWDLGHRNIILEMDNNVAVRQINSSKRCHGNALIRRIRALLDKRWSVQTMYIQREANSVADTLARSGRMDSLDLLYMYITLREIQPLLQVYNASLAYALTH</sequence>
<dbReference type="GO" id="GO:0003676">
    <property type="term" value="F:nucleic acid binding"/>
    <property type="evidence" value="ECO:0007669"/>
    <property type="project" value="InterPro"/>
</dbReference>
<dbReference type="InterPro" id="IPR036397">
    <property type="entry name" value="RNaseH_sf"/>
</dbReference>
<evidence type="ECO:0000313" key="3">
    <source>
        <dbReference type="Proteomes" id="UP000436088"/>
    </source>
</evidence>
<evidence type="ECO:0000259" key="1">
    <source>
        <dbReference type="Pfam" id="PF13456"/>
    </source>
</evidence>
<dbReference type="GO" id="GO:0004523">
    <property type="term" value="F:RNA-DNA hybrid ribonuclease activity"/>
    <property type="evidence" value="ECO:0007669"/>
    <property type="project" value="InterPro"/>
</dbReference>
<evidence type="ECO:0000313" key="2">
    <source>
        <dbReference type="EMBL" id="KAE8668994.1"/>
    </source>
</evidence>
<dbReference type="OrthoDB" id="1002604at2759"/>
<dbReference type="EMBL" id="VEPZ02001539">
    <property type="protein sequence ID" value="KAE8668994.1"/>
    <property type="molecule type" value="Genomic_DNA"/>
</dbReference>
<accession>A0A6A2YC51</accession>
<dbReference type="InterPro" id="IPR002156">
    <property type="entry name" value="RNaseH_domain"/>
</dbReference>
<dbReference type="InterPro" id="IPR053151">
    <property type="entry name" value="RNase_H-like"/>
</dbReference>
<dbReference type="Pfam" id="PF13456">
    <property type="entry name" value="RVT_3"/>
    <property type="match status" value="1"/>
</dbReference>
<proteinExistence type="predicted"/>
<dbReference type="PANTHER" id="PTHR47723">
    <property type="entry name" value="OS05G0353850 PROTEIN"/>
    <property type="match status" value="1"/>
</dbReference>
<dbReference type="AlphaFoldDB" id="A0A6A2YC51"/>
<comment type="caution">
    <text evidence="2">The sequence shown here is derived from an EMBL/GenBank/DDBJ whole genome shotgun (WGS) entry which is preliminary data.</text>
</comment>
<keyword evidence="3" id="KW-1185">Reference proteome</keyword>
<dbReference type="PANTHER" id="PTHR47723:SF13">
    <property type="entry name" value="PUTATIVE-RELATED"/>
    <property type="match status" value="1"/>
</dbReference>
<name>A0A6A2YC51_HIBSY</name>
<dbReference type="InterPro" id="IPR044730">
    <property type="entry name" value="RNase_H-like_dom_plant"/>
</dbReference>
<reference evidence="2" key="1">
    <citation type="submission" date="2019-09" db="EMBL/GenBank/DDBJ databases">
        <title>Draft genome information of white flower Hibiscus syriacus.</title>
        <authorList>
            <person name="Kim Y.-M."/>
        </authorList>
    </citation>
    <scope>NUCLEOTIDE SEQUENCE [LARGE SCALE GENOMIC DNA]</scope>
    <source>
        <strain evidence="2">YM2019G1</strain>
    </source>
</reference>